<dbReference type="SUPFAM" id="SSF51695">
    <property type="entry name" value="PLC-like phosphodiesterases"/>
    <property type="match status" value="1"/>
</dbReference>
<dbReference type="PROSITE" id="PS51704">
    <property type="entry name" value="GP_PDE"/>
    <property type="match status" value="1"/>
</dbReference>
<organism evidence="2 3">
    <name type="scientific">Malikia granosa</name>
    <dbReference type="NCBI Taxonomy" id="263067"/>
    <lineage>
        <taxon>Bacteria</taxon>
        <taxon>Pseudomonadati</taxon>
        <taxon>Pseudomonadota</taxon>
        <taxon>Betaproteobacteria</taxon>
        <taxon>Burkholderiales</taxon>
        <taxon>Comamonadaceae</taxon>
        <taxon>Malikia</taxon>
    </lineage>
</organism>
<dbReference type="PANTHER" id="PTHR46211">
    <property type="entry name" value="GLYCEROPHOSPHORYL DIESTER PHOSPHODIESTERASE"/>
    <property type="match status" value="1"/>
</dbReference>
<dbReference type="InterPro" id="IPR030395">
    <property type="entry name" value="GP_PDE_dom"/>
</dbReference>
<dbReference type="InterPro" id="IPR017946">
    <property type="entry name" value="PLC-like_Pdiesterase_TIM-brl"/>
</dbReference>
<evidence type="ECO:0000313" key="2">
    <source>
        <dbReference type="EMBL" id="PRD65960.1"/>
    </source>
</evidence>
<dbReference type="AlphaFoldDB" id="A0A2S9K674"/>
<feature type="domain" description="GP-PDE" evidence="1">
    <location>
        <begin position="10"/>
        <end position="255"/>
    </location>
</feature>
<proteinExistence type="predicted"/>
<keyword evidence="3" id="KW-1185">Reference proteome</keyword>
<dbReference type="Gene3D" id="3.20.20.190">
    <property type="entry name" value="Phosphatidylinositol (PI) phosphodiesterase"/>
    <property type="match status" value="1"/>
</dbReference>
<dbReference type="GO" id="GO:0006629">
    <property type="term" value="P:lipid metabolic process"/>
    <property type="evidence" value="ECO:0007669"/>
    <property type="project" value="InterPro"/>
</dbReference>
<reference evidence="2 3" key="1">
    <citation type="submission" date="2018-03" db="EMBL/GenBank/DDBJ databases">
        <title>Comparative genomics illustrates the genes involved in a hyperalkaliphilic mechanisms of Serpentinomonas isolated from highly-alkaline calcium-rich serpentinized springs.</title>
        <authorList>
            <person name="Suzuki S."/>
            <person name="Ishii S."/>
            <person name="Walworth N."/>
            <person name="Bird L."/>
            <person name="Kuenen J.G."/>
            <person name="Nealson K.H."/>
        </authorList>
    </citation>
    <scope>NUCLEOTIDE SEQUENCE [LARGE SCALE GENOMIC DNA]</scope>
    <source>
        <strain evidence="2 3">P1</strain>
    </source>
</reference>
<gene>
    <name evidence="2" type="ORF">C6P64_06655</name>
</gene>
<protein>
    <submittedName>
        <fullName evidence="2">Glycerophosphodiester phosphodiesterase</fullName>
    </submittedName>
</protein>
<sequence>MKPMTPWPYPCWIAHRGAGQLAPENTLAAFRLGARHGYRMFECDAKLSADGVAFLLHDATLERTTNGQGQAGDQPWAALARLDAGSWHSGPYAGEPLPTLQDLARFCLRQGHALNIEIKPTPGQESLTGRLVAEQAARWWAEQAASQPEQPTPLPPLLTSFQVAALAAAQAAAPALPRGLLLHEFWDGWQEAAQALGCTALVCHHPLWTQERIAQAHEQGWRALAYTVNQAERAQQLLDWGLDCVITDRVDQLGP</sequence>
<dbReference type="GO" id="GO:0008081">
    <property type="term" value="F:phosphoric diester hydrolase activity"/>
    <property type="evidence" value="ECO:0007669"/>
    <property type="project" value="InterPro"/>
</dbReference>
<dbReference type="NCBIfam" id="NF006989">
    <property type="entry name" value="PRK09454.1"/>
    <property type="match status" value="1"/>
</dbReference>
<dbReference type="RefSeq" id="WP_105747813.1">
    <property type="nucleotide sequence ID" value="NZ_PVLQ01000022.1"/>
</dbReference>
<accession>A0A2S9K674</accession>
<name>A0A2S9K674_9BURK</name>
<comment type="caution">
    <text evidence="2">The sequence shown here is derived from an EMBL/GenBank/DDBJ whole genome shotgun (WGS) entry which is preliminary data.</text>
</comment>
<evidence type="ECO:0000259" key="1">
    <source>
        <dbReference type="PROSITE" id="PS51704"/>
    </source>
</evidence>
<dbReference type="EMBL" id="PVLQ01000022">
    <property type="protein sequence ID" value="PRD65960.1"/>
    <property type="molecule type" value="Genomic_DNA"/>
</dbReference>
<dbReference type="Pfam" id="PF03009">
    <property type="entry name" value="GDPD"/>
    <property type="match status" value="1"/>
</dbReference>
<dbReference type="PANTHER" id="PTHR46211:SF1">
    <property type="entry name" value="GLYCEROPHOSPHODIESTER PHOSPHODIESTERASE, CYTOPLASMIC"/>
    <property type="match status" value="1"/>
</dbReference>
<evidence type="ECO:0000313" key="3">
    <source>
        <dbReference type="Proteomes" id="UP000238589"/>
    </source>
</evidence>
<dbReference type="OrthoDB" id="9795622at2"/>
<dbReference type="Proteomes" id="UP000238589">
    <property type="component" value="Unassembled WGS sequence"/>
</dbReference>